<sequence>MKKILVSSCLYGGRPVRYDGKSKEERDPRFLAWKAEGRLIPVCPEVMGGLCVPRPDAQRQKDRVVTRTGRDVTEEYMRGAKIALEAAVKEGAAFAILKEKSPSCGSRIIYDGTFSGETIPGQGITAELLRKRGIKVFSEEELDEAEEFLKKAEEENP</sequence>
<dbReference type="PANTHER" id="PTHR30087">
    <property type="entry name" value="INNER MEMBRANE PROTEIN"/>
    <property type="match status" value="1"/>
</dbReference>
<dbReference type="PROSITE" id="PS50293">
    <property type="entry name" value="TPR_REGION"/>
    <property type="match status" value="1"/>
</dbReference>
<dbReference type="InterPro" id="IPR007553">
    <property type="entry name" value="2-thiour_desulf"/>
</dbReference>
<dbReference type="EMBL" id="DVMP01000159">
    <property type="protein sequence ID" value="HIU26611.1"/>
    <property type="molecule type" value="Genomic_DNA"/>
</dbReference>
<comment type="caution">
    <text evidence="1">The sequence shown here is derived from an EMBL/GenBank/DDBJ whole genome shotgun (WGS) entry which is preliminary data.</text>
</comment>
<dbReference type="AlphaFoldDB" id="A0A9D1I1F3"/>
<dbReference type="Pfam" id="PF04463">
    <property type="entry name" value="2-thiour_desulf"/>
    <property type="match status" value="1"/>
</dbReference>
<protein>
    <submittedName>
        <fullName evidence="1">DUF523 domain-containing protein</fullName>
    </submittedName>
</protein>
<evidence type="ECO:0000313" key="2">
    <source>
        <dbReference type="Proteomes" id="UP000824090"/>
    </source>
</evidence>
<organism evidence="1 2">
    <name type="scientific">Candidatus Allocopromorpha excrementigallinarum</name>
    <dbReference type="NCBI Taxonomy" id="2840742"/>
    <lineage>
        <taxon>Bacteria</taxon>
        <taxon>Bacillati</taxon>
        <taxon>Bacillota</taxon>
        <taxon>Clostridia</taxon>
        <taxon>Eubacteriales</taxon>
        <taxon>Eubacteriaceae</taxon>
        <taxon>Eubacteriaceae incertae sedis</taxon>
        <taxon>Candidatus Allocopromorpha</taxon>
    </lineage>
</organism>
<proteinExistence type="predicted"/>
<reference evidence="1" key="2">
    <citation type="journal article" date="2021" name="PeerJ">
        <title>Extensive microbial diversity within the chicken gut microbiome revealed by metagenomics and culture.</title>
        <authorList>
            <person name="Gilroy R."/>
            <person name="Ravi A."/>
            <person name="Getino M."/>
            <person name="Pursley I."/>
            <person name="Horton D.L."/>
            <person name="Alikhan N.F."/>
            <person name="Baker D."/>
            <person name="Gharbi K."/>
            <person name="Hall N."/>
            <person name="Watson M."/>
            <person name="Adriaenssens E.M."/>
            <person name="Foster-Nyarko E."/>
            <person name="Jarju S."/>
            <person name="Secka A."/>
            <person name="Antonio M."/>
            <person name="Oren A."/>
            <person name="Chaudhuri R.R."/>
            <person name="La Ragione R."/>
            <person name="Hildebrand F."/>
            <person name="Pallen M.J."/>
        </authorList>
    </citation>
    <scope>NUCLEOTIDE SEQUENCE</scope>
    <source>
        <strain evidence="1">ChiHcec3-6078</strain>
    </source>
</reference>
<name>A0A9D1I1F3_9FIRM</name>
<reference evidence="1" key="1">
    <citation type="submission" date="2020-10" db="EMBL/GenBank/DDBJ databases">
        <authorList>
            <person name="Gilroy R."/>
        </authorList>
    </citation>
    <scope>NUCLEOTIDE SEQUENCE</scope>
    <source>
        <strain evidence="1">ChiHcec3-6078</strain>
    </source>
</reference>
<dbReference type="PANTHER" id="PTHR30087:SF1">
    <property type="entry name" value="HYPOTHETICAL CYTOSOLIC PROTEIN"/>
    <property type="match status" value="1"/>
</dbReference>
<accession>A0A9D1I1F3</accession>
<evidence type="ECO:0000313" key="1">
    <source>
        <dbReference type="EMBL" id="HIU26611.1"/>
    </source>
</evidence>
<dbReference type="Proteomes" id="UP000824090">
    <property type="component" value="Unassembled WGS sequence"/>
</dbReference>
<gene>
    <name evidence="1" type="ORF">IAC50_08985</name>
</gene>